<keyword evidence="2" id="KW-1185">Reference proteome</keyword>
<protein>
    <recommendedName>
        <fullName evidence="3">DUF3108 domain-containing protein</fullName>
    </recommendedName>
</protein>
<name>I4B760_TURPD</name>
<evidence type="ECO:0008006" key="3">
    <source>
        <dbReference type="Google" id="ProtNLM"/>
    </source>
</evidence>
<dbReference type="EMBL" id="CP002959">
    <property type="protein sequence ID" value="AFM13117.1"/>
    <property type="molecule type" value="Genomic_DNA"/>
</dbReference>
<dbReference type="RefSeq" id="WP_014803623.1">
    <property type="nucleotide sequence ID" value="NC_018020.1"/>
</dbReference>
<dbReference type="PATRIC" id="fig|869212.3.peg.2491"/>
<gene>
    <name evidence="1" type="ordered locus">Turpa_2475</name>
</gene>
<dbReference type="Proteomes" id="UP000006048">
    <property type="component" value="Chromosome"/>
</dbReference>
<evidence type="ECO:0000313" key="2">
    <source>
        <dbReference type="Proteomes" id="UP000006048"/>
    </source>
</evidence>
<dbReference type="OrthoDB" id="1491713at2"/>
<proteinExistence type="predicted"/>
<dbReference type="KEGG" id="tpx:Turpa_2475"/>
<dbReference type="HOGENOM" id="CLU_096062_1_0_12"/>
<dbReference type="AlphaFoldDB" id="I4B760"/>
<reference evidence="1 2" key="1">
    <citation type="submission" date="2012-06" db="EMBL/GenBank/DDBJ databases">
        <title>The complete chromosome of genome of Turneriella parva DSM 21527.</title>
        <authorList>
            <consortium name="US DOE Joint Genome Institute (JGI-PGF)"/>
            <person name="Lucas S."/>
            <person name="Han J."/>
            <person name="Lapidus A."/>
            <person name="Bruce D."/>
            <person name="Goodwin L."/>
            <person name="Pitluck S."/>
            <person name="Peters L."/>
            <person name="Kyrpides N."/>
            <person name="Mavromatis K."/>
            <person name="Ivanova N."/>
            <person name="Mikhailova N."/>
            <person name="Chertkov O."/>
            <person name="Detter J.C."/>
            <person name="Tapia R."/>
            <person name="Han C."/>
            <person name="Land M."/>
            <person name="Hauser L."/>
            <person name="Markowitz V."/>
            <person name="Cheng J.-F."/>
            <person name="Hugenholtz P."/>
            <person name="Woyke T."/>
            <person name="Wu D."/>
            <person name="Gronow S."/>
            <person name="Wellnitz S."/>
            <person name="Brambilla E."/>
            <person name="Klenk H.-P."/>
            <person name="Eisen J.A."/>
        </authorList>
    </citation>
    <scope>NUCLEOTIDE SEQUENCE [LARGE SCALE GENOMIC DNA]</scope>
    <source>
        <strain evidence="2">ATCC BAA-1111 / DSM 21527 / NCTC 11395 / H</strain>
    </source>
</reference>
<dbReference type="STRING" id="869212.Turpa_2475"/>
<sequence>MDWLNLISTGCKHATVIAIAIMTVEVSASTAGTLKFRGDAYDLSTGKFVYSENHSEFYKEGKHAYSRVSYRDAAGKEFASKIITFLPNRTQPTYELRDVRDGYVEGIRREAGGTVYYARRKADEPMKEKRIQTPAPAVFDGGFDYFVRENFNEICAGTNKSFFFAVPIELDYFRFRVARQESGDVCRMNLELDNVLLRQIVRPIKLWYETKTGRLKKYEGISNINGPDGKSLKVRVVFTYPEK</sequence>
<organism evidence="1 2">
    <name type="scientific">Turneriella parva (strain ATCC BAA-1111 / DSM 21527 / NCTC 11395 / H)</name>
    <name type="common">Leptospira parva</name>
    <dbReference type="NCBI Taxonomy" id="869212"/>
    <lineage>
        <taxon>Bacteria</taxon>
        <taxon>Pseudomonadati</taxon>
        <taxon>Spirochaetota</taxon>
        <taxon>Spirochaetia</taxon>
        <taxon>Leptospirales</taxon>
        <taxon>Leptospiraceae</taxon>
        <taxon>Turneriella</taxon>
    </lineage>
</organism>
<evidence type="ECO:0000313" key="1">
    <source>
        <dbReference type="EMBL" id="AFM13117.1"/>
    </source>
</evidence>
<accession>I4B760</accession>